<dbReference type="InterPro" id="IPR005175">
    <property type="entry name" value="PPC_dom"/>
</dbReference>
<keyword evidence="1" id="KW-0805">Transcription regulation</keyword>
<name>A0AAW1K4F5_SAPOF</name>
<dbReference type="GO" id="GO:0003700">
    <property type="term" value="F:DNA-binding transcription factor activity"/>
    <property type="evidence" value="ECO:0007669"/>
    <property type="project" value="TreeGrafter"/>
</dbReference>
<keyword evidence="2" id="KW-0238">DNA-binding</keyword>
<organism evidence="6 7">
    <name type="scientific">Saponaria officinalis</name>
    <name type="common">Common soapwort</name>
    <name type="synonym">Lychnis saponaria</name>
    <dbReference type="NCBI Taxonomy" id="3572"/>
    <lineage>
        <taxon>Eukaryota</taxon>
        <taxon>Viridiplantae</taxon>
        <taxon>Streptophyta</taxon>
        <taxon>Embryophyta</taxon>
        <taxon>Tracheophyta</taxon>
        <taxon>Spermatophyta</taxon>
        <taxon>Magnoliopsida</taxon>
        <taxon>eudicotyledons</taxon>
        <taxon>Gunneridae</taxon>
        <taxon>Pentapetalae</taxon>
        <taxon>Caryophyllales</taxon>
        <taxon>Caryophyllaceae</taxon>
        <taxon>Caryophylleae</taxon>
        <taxon>Saponaria</taxon>
    </lineage>
</organism>
<dbReference type="GO" id="GO:0005634">
    <property type="term" value="C:nucleus"/>
    <property type="evidence" value="ECO:0007669"/>
    <property type="project" value="TreeGrafter"/>
</dbReference>
<proteinExistence type="predicted"/>
<dbReference type="EMBL" id="JBDFQZ010000006">
    <property type="protein sequence ID" value="KAK9713970.1"/>
    <property type="molecule type" value="Genomic_DNA"/>
</dbReference>
<evidence type="ECO:0000256" key="1">
    <source>
        <dbReference type="ARBA" id="ARBA00023015"/>
    </source>
</evidence>
<dbReference type="Gene3D" id="3.30.1330.80">
    <property type="entry name" value="Hypothetical protein, similar to alpha- acetolactate decarboxylase, domain 2"/>
    <property type="match status" value="1"/>
</dbReference>
<dbReference type="CDD" id="cd11378">
    <property type="entry name" value="DUF296"/>
    <property type="match status" value="1"/>
</dbReference>
<evidence type="ECO:0000259" key="5">
    <source>
        <dbReference type="PROSITE" id="PS51742"/>
    </source>
</evidence>
<evidence type="ECO:0000313" key="7">
    <source>
        <dbReference type="Proteomes" id="UP001443914"/>
    </source>
</evidence>
<feature type="domain" description="PPC" evidence="5">
    <location>
        <begin position="110"/>
        <end position="250"/>
    </location>
</feature>
<feature type="region of interest" description="Disordered" evidence="4">
    <location>
        <begin position="245"/>
        <end position="292"/>
    </location>
</feature>
<dbReference type="AlphaFoldDB" id="A0AAW1K4F5"/>
<evidence type="ECO:0000256" key="2">
    <source>
        <dbReference type="ARBA" id="ARBA00023125"/>
    </source>
</evidence>
<feature type="compositionally biased region" description="Low complexity" evidence="4">
    <location>
        <begin position="56"/>
        <end position="77"/>
    </location>
</feature>
<dbReference type="Pfam" id="PF03479">
    <property type="entry name" value="PCC"/>
    <property type="match status" value="1"/>
</dbReference>
<reference evidence="6" key="1">
    <citation type="submission" date="2024-03" db="EMBL/GenBank/DDBJ databases">
        <title>WGS assembly of Saponaria officinalis var. Norfolk2.</title>
        <authorList>
            <person name="Jenkins J."/>
            <person name="Shu S."/>
            <person name="Grimwood J."/>
            <person name="Barry K."/>
            <person name="Goodstein D."/>
            <person name="Schmutz J."/>
            <person name="Leebens-Mack J."/>
            <person name="Osbourn A."/>
        </authorList>
    </citation>
    <scope>NUCLEOTIDE SEQUENCE [LARGE SCALE GENOMIC DNA]</scope>
    <source>
        <strain evidence="6">JIC</strain>
    </source>
</reference>
<evidence type="ECO:0000256" key="3">
    <source>
        <dbReference type="ARBA" id="ARBA00023163"/>
    </source>
</evidence>
<feature type="region of interest" description="Disordered" evidence="4">
    <location>
        <begin position="1"/>
        <end position="113"/>
    </location>
</feature>
<dbReference type="GO" id="GO:0003680">
    <property type="term" value="F:minor groove of adenine-thymine-rich DNA binding"/>
    <property type="evidence" value="ECO:0007669"/>
    <property type="project" value="InterPro"/>
</dbReference>
<feature type="compositionally biased region" description="Gly residues" evidence="4">
    <location>
        <begin position="252"/>
        <end position="262"/>
    </location>
</feature>
<dbReference type="PANTHER" id="PTHR31100">
    <property type="entry name" value="AT-HOOK MOTIF NUCLEAR-LOCALIZED PROTEIN 15"/>
    <property type="match status" value="1"/>
</dbReference>
<keyword evidence="7" id="KW-1185">Reference proteome</keyword>
<dbReference type="Proteomes" id="UP001443914">
    <property type="component" value="Unassembled WGS sequence"/>
</dbReference>
<feature type="compositionally biased region" description="Pro residues" evidence="4">
    <location>
        <begin position="23"/>
        <end position="37"/>
    </location>
</feature>
<dbReference type="PANTHER" id="PTHR31100:SF69">
    <property type="entry name" value="AT-HOOK MOTIF NUCLEAR-LOCALIZED PROTEIN 17-RELATED"/>
    <property type="match status" value="1"/>
</dbReference>
<accession>A0AAW1K4F5</accession>
<sequence length="292" mass="31120">MNGDHVHENEEEEPFLVPQPSFLSPPPHFISPLPLLPLPQNYQFTPPNPPSKKPKYTPSSTLTTSTTTDDTASAAVSRRQRGRPPGSKNKLKPIPFITHDPKPKPEPELGPAMSPCTLELPSGSDIIGSLTRFTRRNGVGILVLTATGTIENVTLKQPLTNSSSGFGTVTFHGRFDIISLSACITTNTMPFNGFTITMAGPQGQIIGGKVVGPLHCVGPVYVIAASFNNPSHIRLTLEDVSVSQNHRVTSGNGDGNGDGNGGTHVRMYSGNSSDEALRTPTPLAVRPPPHTK</sequence>
<dbReference type="PROSITE" id="PS51742">
    <property type="entry name" value="PPC"/>
    <property type="match status" value="1"/>
</dbReference>
<evidence type="ECO:0000256" key="4">
    <source>
        <dbReference type="SAM" id="MobiDB-lite"/>
    </source>
</evidence>
<dbReference type="SUPFAM" id="SSF117856">
    <property type="entry name" value="AF0104/ALDC/Ptd012-like"/>
    <property type="match status" value="1"/>
</dbReference>
<comment type="caution">
    <text evidence="6">The sequence shown here is derived from an EMBL/GenBank/DDBJ whole genome shotgun (WGS) entry which is preliminary data.</text>
</comment>
<keyword evidence="3" id="KW-0804">Transcription</keyword>
<dbReference type="InterPro" id="IPR014476">
    <property type="entry name" value="AHL15-29"/>
</dbReference>
<evidence type="ECO:0000313" key="6">
    <source>
        <dbReference type="EMBL" id="KAK9713970.1"/>
    </source>
</evidence>
<protein>
    <recommendedName>
        <fullName evidence="5">PPC domain-containing protein</fullName>
    </recommendedName>
</protein>
<gene>
    <name evidence="6" type="ORF">RND81_06G062300</name>
</gene>